<evidence type="ECO:0000313" key="13">
    <source>
        <dbReference type="EMBL" id="PNW73957.1"/>
    </source>
</evidence>
<accession>A0A2K3D099</accession>
<evidence type="ECO:0000259" key="12">
    <source>
        <dbReference type="Pfam" id="PF08323"/>
    </source>
</evidence>
<dbReference type="GO" id="GO:1901137">
    <property type="term" value="P:carbohydrate derivative biosynthetic process"/>
    <property type="evidence" value="ECO:0007669"/>
    <property type="project" value="UniProtKB-ARBA"/>
</dbReference>
<dbReference type="GeneID" id="5719299"/>
<keyword evidence="7" id="KW-0328">Glycosyltransferase</keyword>
<dbReference type="CDD" id="cd03791">
    <property type="entry name" value="GT5_Glycogen_synthase_DULL1-like"/>
    <property type="match status" value="1"/>
</dbReference>
<protein>
    <recommendedName>
        <fullName evidence="4">starch synthase</fullName>
        <ecNumber evidence="4">2.4.1.21</ecNumber>
    </recommendedName>
</protein>
<evidence type="ECO:0000256" key="8">
    <source>
        <dbReference type="ARBA" id="ARBA00022679"/>
    </source>
</evidence>
<dbReference type="Gene3D" id="3.40.50.2000">
    <property type="entry name" value="Glycogen Phosphorylase B"/>
    <property type="match status" value="3"/>
</dbReference>
<evidence type="ECO:0000256" key="3">
    <source>
        <dbReference type="ARBA" id="ARBA00004727"/>
    </source>
</evidence>
<evidence type="ECO:0000256" key="4">
    <source>
        <dbReference type="ARBA" id="ARBA00012588"/>
    </source>
</evidence>
<dbReference type="GO" id="GO:0009011">
    <property type="term" value="F:alpha-1,4-glucan glucosyltransferase (ADP-glucose donor) activity"/>
    <property type="evidence" value="ECO:0007669"/>
    <property type="project" value="UniProtKB-EC"/>
</dbReference>
<name>A0A2K3D099_CHLRE</name>
<dbReference type="Gramene" id="PNW73957">
    <property type="protein sequence ID" value="PNW73957"/>
    <property type="gene ID" value="CHLRE_13g579598v5"/>
</dbReference>
<dbReference type="AlphaFoldDB" id="A0A2K3D099"/>
<keyword evidence="14" id="KW-1185">Reference proteome</keyword>
<evidence type="ECO:0000256" key="5">
    <source>
        <dbReference type="ARBA" id="ARBA00022528"/>
    </source>
</evidence>
<dbReference type="PANTHER" id="PTHR46083:SF5">
    <property type="entry name" value="STARCH SYNTHASE 3, CHLOROPLASTIC_AMYLOPLASTIC"/>
    <property type="match status" value="1"/>
</dbReference>
<keyword evidence="9" id="KW-0750">Starch biosynthesis</keyword>
<dbReference type="Proteomes" id="UP000006906">
    <property type="component" value="Chromosome 13"/>
</dbReference>
<dbReference type="PaxDb" id="3055-EDP08815"/>
<dbReference type="ExpressionAtlas" id="A0A2K3D099">
    <property type="expression patterns" value="baseline"/>
</dbReference>
<keyword evidence="6" id="KW-0934">Plastid</keyword>
<dbReference type="InterPro" id="IPR013534">
    <property type="entry name" value="Starch_synth_cat_dom"/>
</dbReference>
<evidence type="ECO:0000256" key="1">
    <source>
        <dbReference type="ARBA" id="ARBA00001478"/>
    </source>
</evidence>
<dbReference type="EC" id="2.4.1.21" evidence="4"/>
<dbReference type="RefSeq" id="XP_042917508.1">
    <property type="nucleotide sequence ID" value="XM_043069534.1"/>
</dbReference>
<proteinExistence type="predicted"/>
<evidence type="ECO:0000313" key="14">
    <source>
        <dbReference type="Proteomes" id="UP000006906"/>
    </source>
</evidence>
<dbReference type="FunFam" id="3.40.50.2000:FF:000165">
    <property type="entry name" value="Starch synthase, chloroplastic/amyloplastic"/>
    <property type="match status" value="1"/>
</dbReference>
<keyword evidence="10" id="KW-0809">Transit peptide</keyword>
<evidence type="ECO:0000259" key="11">
    <source>
        <dbReference type="Pfam" id="PF00534"/>
    </source>
</evidence>
<dbReference type="PANTHER" id="PTHR46083">
    <property type="match status" value="1"/>
</dbReference>
<dbReference type="OrthoDB" id="2018403at2759"/>
<gene>
    <name evidence="13" type="ORF">CHLRE_13g579598v5</name>
</gene>
<evidence type="ECO:0000256" key="9">
    <source>
        <dbReference type="ARBA" id="ARBA00022922"/>
    </source>
</evidence>
<dbReference type="InterPro" id="IPR001296">
    <property type="entry name" value="Glyco_trans_1"/>
</dbReference>
<keyword evidence="5" id="KW-0150">Chloroplast</keyword>
<evidence type="ECO:0000256" key="10">
    <source>
        <dbReference type="ARBA" id="ARBA00022946"/>
    </source>
</evidence>
<dbReference type="EMBL" id="CM008974">
    <property type="protein sequence ID" value="PNW73957.1"/>
    <property type="molecule type" value="Genomic_DNA"/>
</dbReference>
<dbReference type="Pfam" id="PF00534">
    <property type="entry name" value="Glycos_transf_1"/>
    <property type="match status" value="1"/>
</dbReference>
<keyword evidence="8" id="KW-0808">Transferase</keyword>
<comment type="pathway">
    <text evidence="3">Glycan biosynthesis; starch biosynthesis.</text>
</comment>
<evidence type="ECO:0000256" key="7">
    <source>
        <dbReference type="ARBA" id="ARBA00022676"/>
    </source>
</evidence>
<feature type="domain" description="Glycosyl transferase family 1" evidence="11">
    <location>
        <begin position="209"/>
        <end position="331"/>
    </location>
</feature>
<dbReference type="GO" id="GO:0019252">
    <property type="term" value="P:starch biosynthetic process"/>
    <property type="evidence" value="ECO:0007669"/>
    <property type="project" value="UniProtKB-UniPathway"/>
</dbReference>
<evidence type="ECO:0000256" key="2">
    <source>
        <dbReference type="ARBA" id="ARBA00004229"/>
    </source>
</evidence>
<comment type="subcellular location">
    <subcellularLocation>
        <location evidence="2">Plastid</location>
        <location evidence="2">Chloroplast</location>
    </subcellularLocation>
</comment>
<sequence>MLPKYDCINYDLVEDLVQEGSFTWGGTAVRVWRGGVEGLDTVFLEPENGMFWVGCIYGKNNDAQRFAFFCGAALQYLKNQAAPGGRGAADIIHCHDWQSAPVAYGDRGGAKTVFTIHNLSYGADLIGRAMQACQVATTVSPTYAREIAGHPSVAAHLNKLYGVLNGIDQDIWDPSEDPCLPLHFSADNVAAGKEAARRALRQKLGLVAADVPIVGCVTRLVAQKGIHLIKHAAWRTLERGGQFVLLGSAPDGRVQGEFNALREQLSRAYPDRAALVFTYDEPLSHLIYAGSDMFLVPSMFEPCGLTQMIAMRYGTIPVVRKTGGLVDTVYDVDHDEDRARLKGMDTNGFSFEGTDFAGMDYALNRALSVWYSDKALWHSLRKRAMTQDWSWNSPALDYVELYYKALKS</sequence>
<dbReference type="SUPFAM" id="SSF53756">
    <property type="entry name" value="UDP-Glycosyltransferase/glycogen phosphorylase"/>
    <property type="match status" value="1"/>
</dbReference>
<comment type="catalytic activity">
    <reaction evidence="1">
        <text>[(1-&gt;4)-alpha-D-glucosyl](n) + ADP-alpha-D-glucose = [(1-&gt;4)-alpha-D-glucosyl](n+1) + ADP + H(+)</text>
        <dbReference type="Rhea" id="RHEA:18189"/>
        <dbReference type="Rhea" id="RHEA-COMP:9584"/>
        <dbReference type="Rhea" id="RHEA-COMP:9587"/>
        <dbReference type="ChEBI" id="CHEBI:15378"/>
        <dbReference type="ChEBI" id="CHEBI:15444"/>
        <dbReference type="ChEBI" id="CHEBI:57498"/>
        <dbReference type="ChEBI" id="CHEBI:456216"/>
        <dbReference type="EC" id="2.4.1.21"/>
    </reaction>
</comment>
<reference evidence="13 14" key="1">
    <citation type="journal article" date="2007" name="Science">
        <title>The Chlamydomonas genome reveals the evolution of key animal and plant functions.</title>
        <authorList>
            <person name="Merchant S.S."/>
            <person name="Prochnik S.E."/>
            <person name="Vallon O."/>
            <person name="Harris E.H."/>
            <person name="Karpowicz S.J."/>
            <person name="Witman G.B."/>
            <person name="Terry A."/>
            <person name="Salamov A."/>
            <person name="Fritz-Laylin L.K."/>
            <person name="Marechal-Drouard L."/>
            <person name="Marshall W.F."/>
            <person name="Qu L.H."/>
            <person name="Nelson D.R."/>
            <person name="Sanderfoot A.A."/>
            <person name="Spalding M.H."/>
            <person name="Kapitonov V.V."/>
            <person name="Ren Q."/>
            <person name="Ferris P."/>
            <person name="Lindquist E."/>
            <person name="Shapiro H."/>
            <person name="Lucas S.M."/>
            <person name="Grimwood J."/>
            <person name="Schmutz J."/>
            <person name="Cardol P."/>
            <person name="Cerutti H."/>
            <person name="Chanfreau G."/>
            <person name="Chen C.L."/>
            <person name="Cognat V."/>
            <person name="Croft M.T."/>
            <person name="Dent R."/>
            <person name="Dutcher S."/>
            <person name="Fernandez E."/>
            <person name="Fukuzawa H."/>
            <person name="Gonzalez-Ballester D."/>
            <person name="Gonzalez-Halphen D."/>
            <person name="Hallmann A."/>
            <person name="Hanikenne M."/>
            <person name="Hippler M."/>
            <person name="Inwood W."/>
            <person name="Jabbari K."/>
            <person name="Kalanon M."/>
            <person name="Kuras R."/>
            <person name="Lefebvre P.A."/>
            <person name="Lemaire S.D."/>
            <person name="Lobanov A.V."/>
            <person name="Lohr M."/>
            <person name="Manuell A."/>
            <person name="Meier I."/>
            <person name="Mets L."/>
            <person name="Mittag M."/>
            <person name="Mittelmeier T."/>
            <person name="Moroney J.V."/>
            <person name="Moseley J."/>
            <person name="Napoli C."/>
            <person name="Nedelcu A.M."/>
            <person name="Niyogi K."/>
            <person name="Novoselov S.V."/>
            <person name="Paulsen I.T."/>
            <person name="Pazour G."/>
            <person name="Purton S."/>
            <person name="Ral J.P."/>
            <person name="Riano-Pachon D.M."/>
            <person name="Riekhof W."/>
            <person name="Rymarquis L."/>
            <person name="Schroda M."/>
            <person name="Stern D."/>
            <person name="Umen J."/>
            <person name="Willows R."/>
            <person name="Wilson N."/>
            <person name="Zimmer S.L."/>
            <person name="Allmer J."/>
            <person name="Balk J."/>
            <person name="Bisova K."/>
            <person name="Chen C.J."/>
            <person name="Elias M."/>
            <person name="Gendler K."/>
            <person name="Hauser C."/>
            <person name="Lamb M.R."/>
            <person name="Ledford H."/>
            <person name="Long J.C."/>
            <person name="Minagawa J."/>
            <person name="Page M.D."/>
            <person name="Pan J."/>
            <person name="Pootakham W."/>
            <person name="Roje S."/>
            <person name="Rose A."/>
            <person name="Stahlberg E."/>
            <person name="Terauchi A.M."/>
            <person name="Yang P."/>
            <person name="Ball S."/>
            <person name="Bowler C."/>
            <person name="Dieckmann C.L."/>
            <person name="Gladyshev V.N."/>
            <person name="Green P."/>
            <person name="Jorgensen R."/>
            <person name="Mayfield S."/>
            <person name="Mueller-Roeber B."/>
            <person name="Rajamani S."/>
            <person name="Sayre R.T."/>
            <person name="Brokstein P."/>
            <person name="Dubchak I."/>
            <person name="Goodstein D."/>
            <person name="Hornick L."/>
            <person name="Huang Y.W."/>
            <person name="Jhaveri J."/>
            <person name="Luo Y."/>
            <person name="Martinez D."/>
            <person name="Ngau W.C."/>
            <person name="Otillar B."/>
            <person name="Poliakov A."/>
            <person name="Porter A."/>
            <person name="Szajkowski L."/>
            <person name="Werner G."/>
            <person name="Zhou K."/>
            <person name="Grigoriev I.V."/>
            <person name="Rokhsar D.S."/>
            <person name="Grossman A.R."/>
        </authorList>
    </citation>
    <scope>NUCLEOTIDE SEQUENCE [LARGE SCALE GENOMIC DNA]</scope>
    <source>
        <strain evidence="14">CC-503</strain>
    </source>
</reference>
<evidence type="ECO:0000256" key="6">
    <source>
        <dbReference type="ARBA" id="ARBA00022640"/>
    </source>
</evidence>
<dbReference type="GO" id="GO:0009507">
    <property type="term" value="C:chloroplast"/>
    <property type="evidence" value="ECO:0007669"/>
    <property type="project" value="UniProtKB-SubCell"/>
</dbReference>
<dbReference type="Pfam" id="PF08323">
    <property type="entry name" value="Glyco_transf_5"/>
    <property type="match status" value="1"/>
</dbReference>
<feature type="domain" description="Starch synthase catalytic" evidence="12">
    <location>
        <begin position="1"/>
        <end position="122"/>
    </location>
</feature>
<organism evidence="13 14">
    <name type="scientific">Chlamydomonas reinhardtii</name>
    <name type="common">Chlamydomonas smithii</name>
    <dbReference type="NCBI Taxonomy" id="3055"/>
    <lineage>
        <taxon>Eukaryota</taxon>
        <taxon>Viridiplantae</taxon>
        <taxon>Chlorophyta</taxon>
        <taxon>core chlorophytes</taxon>
        <taxon>Chlorophyceae</taxon>
        <taxon>CS clade</taxon>
        <taxon>Chlamydomonadales</taxon>
        <taxon>Chlamydomonadaceae</taxon>
        <taxon>Chlamydomonas</taxon>
    </lineage>
</organism>
<dbReference type="UniPathway" id="UPA00152"/>